<comment type="subunit">
    <text evidence="2">Homotrimer.</text>
</comment>
<dbReference type="Pfam" id="PF01923">
    <property type="entry name" value="Cob_adeno_trans"/>
    <property type="match status" value="1"/>
</dbReference>
<dbReference type="PANTHER" id="PTHR12213">
    <property type="entry name" value="CORRINOID ADENOSYLTRANSFERASE"/>
    <property type="match status" value="1"/>
</dbReference>
<evidence type="ECO:0000256" key="2">
    <source>
        <dbReference type="ARBA" id="ARBA00011233"/>
    </source>
</evidence>
<dbReference type="GO" id="GO:0009236">
    <property type="term" value="P:cobalamin biosynthetic process"/>
    <property type="evidence" value="ECO:0007669"/>
    <property type="project" value="UniProtKB-UniRule"/>
</dbReference>
<comment type="similarity">
    <text evidence="1 6">Belongs to the Cob(I)alamin adenosyltransferase family.</text>
</comment>
<reference evidence="8 9" key="1">
    <citation type="journal article" date="2016" name="Nat. Commun.">
        <title>Thousands of microbial genomes shed light on interconnected biogeochemical processes in an aquifer system.</title>
        <authorList>
            <person name="Anantharaman K."/>
            <person name="Brown C.T."/>
            <person name="Hug L.A."/>
            <person name="Sharon I."/>
            <person name="Castelle C.J."/>
            <person name="Probst A.J."/>
            <person name="Thomas B.C."/>
            <person name="Singh A."/>
            <person name="Wilkins M.J."/>
            <person name="Karaoz U."/>
            <person name="Brodie E.L."/>
            <person name="Williams K.H."/>
            <person name="Hubbard S.S."/>
            <person name="Banfield J.F."/>
        </authorList>
    </citation>
    <scope>NUCLEOTIDE SEQUENCE [LARGE SCALE GENOMIC DNA]</scope>
</reference>
<dbReference type="UniPathway" id="UPA00148">
    <property type="reaction ID" value="UER00233"/>
</dbReference>
<dbReference type="InterPro" id="IPR016030">
    <property type="entry name" value="CblAdoTrfase-like"/>
</dbReference>
<dbReference type="GO" id="GO:0008817">
    <property type="term" value="F:corrinoid adenosyltransferase activity"/>
    <property type="evidence" value="ECO:0007669"/>
    <property type="project" value="UniProtKB-UniRule"/>
</dbReference>
<dbReference type="PANTHER" id="PTHR12213:SF0">
    <property type="entry name" value="CORRINOID ADENOSYLTRANSFERASE MMAB"/>
    <property type="match status" value="1"/>
</dbReference>
<accession>A0A1F5G741</accession>
<keyword evidence="6" id="KW-0169">Cobalamin biosynthesis</keyword>
<dbReference type="SUPFAM" id="SSF89028">
    <property type="entry name" value="Cobalamin adenosyltransferase-like"/>
    <property type="match status" value="1"/>
</dbReference>
<dbReference type="Gene3D" id="1.20.1200.10">
    <property type="entry name" value="Cobalamin adenosyltransferase-like"/>
    <property type="match status" value="1"/>
</dbReference>
<dbReference type="FunFam" id="1.20.1200.10:FF:000001">
    <property type="entry name" value="Cob(I)yrinic acid a,c-diamide adenosyltransferase"/>
    <property type="match status" value="1"/>
</dbReference>
<evidence type="ECO:0000256" key="6">
    <source>
        <dbReference type="RuleBase" id="RU366026"/>
    </source>
</evidence>
<organism evidence="8 9">
    <name type="scientific">Candidatus Curtissbacteria bacterium RIFCSPHIGHO2_01_FULL_41_11</name>
    <dbReference type="NCBI Taxonomy" id="1797711"/>
    <lineage>
        <taxon>Bacteria</taxon>
        <taxon>Candidatus Curtissiibacteriota</taxon>
    </lineage>
</organism>
<feature type="domain" description="Cobalamin adenosyltransferase-like" evidence="7">
    <location>
        <begin position="7"/>
        <end position="170"/>
    </location>
</feature>
<comment type="pathway">
    <text evidence="6">Cofactor biosynthesis; adenosylcobalamin biosynthesis; adenosylcobalamin from cob(II)yrinate a,c-diamide: step 2/7.</text>
</comment>
<evidence type="ECO:0000256" key="1">
    <source>
        <dbReference type="ARBA" id="ARBA00007487"/>
    </source>
</evidence>
<evidence type="ECO:0000256" key="4">
    <source>
        <dbReference type="ARBA" id="ARBA00022741"/>
    </source>
</evidence>
<name>A0A1F5G741_9BACT</name>
<evidence type="ECO:0000313" key="9">
    <source>
        <dbReference type="Proteomes" id="UP000179102"/>
    </source>
</evidence>
<proteinExistence type="inferred from homology"/>
<dbReference type="EMBL" id="MFAZ01000010">
    <property type="protein sequence ID" value="OGD87677.1"/>
    <property type="molecule type" value="Genomic_DNA"/>
</dbReference>
<evidence type="ECO:0000256" key="5">
    <source>
        <dbReference type="ARBA" id="ARBA00022840"/>
    </source>
</evidence>
<keyword evidence="3 6" id="KW-0808">Transferase</keyword>
<evidence type="ECO:0000259" key="7">
    <source>
        <dbReference type="Pfam" id="PF01923"/>
    </source>
</evidence>
<evidence type="ECO:0000313" key="8">
    <source>
        <dbReference type="EMBL" id="OGD87677.1"/>
    </source>
</evidence>
<keyword evidence="5 6" id="KW-0067">ATP-binding</keyword>
<dbReference type="AlphaFoldDB" id="A0A1F5G741"/>
<dbReference type="InterPro" id="IPR036451">
    <property type="entry name" value="CblAdoTrfase-like_sf"/>
</dbReference>
<dbReference type="EC" id="2.5.1.17" evidence="6"/>
<sequence>MAKRLKIYTKTGDSGTTSLFGGERVDKSSARINAYGTVDELNSIIGVIVAFKPDGKIAEKLLRVQSELFALGSGLATPASVKVKIPRVGASNIKRLEREIDIWSLKLPQLKNFILPGGSVVGSHLHMARTVARRAERAIVELANSEKINKLDLIYINRLSDWFFTLARYANQVDGNKEVVWKGRG</sequence>
<dbReference type="InterPro" id="IPR029499">
    <property type="entry name" value="PduO-typ"/>
</dbReference>
<dbReference type="STRING" id="1797711.A2870_03125"/>
<evidence type="ECO:0000256" key="3">
    <source>
        <dbReference type="ARBA" id="ARBA00022679"/>
    </source>
</evidence>
<comment type="caution">
    <text evidence="8">The sequence shown here is derived from an EMBL/GenBank/DDBJ whole genome shotgun (WGS) entry which is preliminary data.</text>
</comment>
<dbReference type="NCBIfam" id="TIGR00636">
    <property type="entry name" value="PduO_Nterm"/>
    <property type="match status" value="1"/>
</dbReference>
<gene>
    <name evidence="8" type="ORF">A2870_03125</name>
</gene>
<keyword evidence="4 6" id="KW-0547">Nucleotide-binding</keyword>
<protein>
    <recommendedName>
        <fullName evidence="6">Corrinoid adenosyltransferase</fullName>
        <ecNumber evidence="6">2.5.1.17</ecNumber>
    </recommendedName>
    <alternativeName>
        <fullName evidence="6">Cob(II)alamin adenosyltransferase</fullName>
    </alternativeName>
    <alternativeName>
        <fullName evidence="6">Cob(II)yrinic acid a,c-diamide adenosyltransferase</fullName>
    </alternativeName>
    <alternativeName>
        <fullName evidence="6">Cobinamide/cobalamin adenosyltransferase</fullName>
    </alternativeName>
</protein>
<dbReference type="GO" id="GO:0005524">
    <property type="term" value="F:ATP binding"/>
    <property type="evidence" value="ECO:0007669"/>
    <property type="project" value="UniProtKB-UniRule"/>
</dbReference>
<dbReference type="Proteomes" id="UP000179102">
    <property type="component" value="Unassembled WGS sequence"/>
</dbReference>
<comment type="catalytic activity">
    <reaction evidence="6">
        <text>2 cob(II)alamin + reduced [electron-transfer flavoprotein] + 2 ATP = 2 adenosylcob(III)alamin + 2 triphosphate + oxidized [electron-transfer flavoprotein] + 3 H(+)</text>
        <dbReference type="Rhea" id="RHEA:28671"/>
        <dbReference type="Rhea" id="RHEA-COMP:10685"/>
        <dbReference type="Rhea" id="RHEA-COMP:10686"/>
        <dbReference type="ChEBI" id="CHEBI:15378"/>
        <dbReference type="ChEBI" id="CHEBI:16304"/>
        <dbReference type="ChEBI" id="CHEBI:18036"/>
        <dbReference type="ChEBI" id="CHEBI:18408"/>
        <dbReference type="ChEBI" id="CHEBI:30616"/>
        <dbReference type="ChEBI" id="CHEBI:57692"/>
        <dbReference type="ChEBI" id="CHEBI:58307"/>
        <dbReference type="EC" id="2.5.1.17"/>
    </reaction>
</comment>
<comment type="catalytic activity">
    <reaction evidence="6">
        <text>2 cob(II)yrinate a,c diamide + reduced [electron-transfer flavoprotein] + 2 ATP = 2 adenosylcob(III)yrinate a,c-diamide + 2 triphosphate + oxidized [electron-transfer flavoprotein] + 3 H(+)</text>
        <dbReference type="Rhea" id="RHEA:11528"/>
        <dbReference type="Rhea" id="RHEA-COMP:10685"/>
        <dbReference type="Rhea" id="RHEA-COMP:10686"/>
        <dbReference type="ChEBI" id="CHEBI:15378"/>
        <dbReference type="ChEBI" id="CHEBI:18036"/>
        <dbReference type="ChEBI" id="CHEBI:30616"/>
        <dbReference type="ChEBI" id="CHEBI:57692"/>
        <dbReference type="ChEBI" id="CHEBI:58307"/>
        <dbReference type="ChEBI" id="CHEBI:58503"/>
        <dbReference type="ChEBI" id="CHEBI:58537"/>
        <dbReference type="EC" id="2.5.1.17"/>
    </reaction>
</comment>